<dbReference type="InterPro" id="IPR036458">
    <property type="entry name" value="Na:dicarbo_symporter_sf"/>
</dbReference>
<dbReference type="InterPro" id="IPR001991">
    <property type="entry name" value="Na-dicarboxylate_symporter"/>
</dbReference>
<evidence type="ECO:0000256" key="6">
    <source>
        <dbReference type="ARBA" id="ARBA00023136"/>
    </source>
</evidence>
<feature type="transmembrane region" description="Helical" evidence="7">
    <location>
        <begin position="179"/>
        <end position="200"/>
    </location>
</feature>
<evidence type="ECO:0000256" key="1">
    <source>
        <dbReference type="ARBA" id="ARBA00004651"/>
    </source>
</evidence>
<protein>
    <submittedName>
        <fullName evidence="8">Dicarboxylate/amino acid:cation symporter</fullName>
    </submittedName>
</protein>
<keyword evidence="6 7" id="KW-0472">Membrane</keyword>
<dbReference type="OrthoDB" id="9768885at2"/>
<dbReference type="GO" id="GO:0006835">
    <property type="term" value="P:dicarboxylic acid transport"/>
    <property type="evidence" value="ECO:0007669"/>
    <property type="project" value="TreeGrafter"/>
</dbReference>
<evidence type="ECO:0000256" key="3">
    <source>
        <dbReference type="ARBA" id="ARBA00022475"/>
    </source>
</evidence>
<dbReference type="RefSeq" id="WP_131330733.1">
    <property type="nucleotide sequence ID" value="NZ_CP044016.1"/>
</dbReference>
<keyword evidence="9" id="KW-1185">Reference proteome</keyword>
<evidence type="ECO:0000256" key="5">
    <source>
        <dbReference type="ARBA" id="ARBA00022989"/>
    </source>
</evidence>
<dbReference type="PROSITE" id="PS51257">
    <property type="entry name" value="PROKAR_LIPOPROTEIN"/>
    <property type="match status" value="1"/>
</dbReference>
<dbReference type="PANTHER" id="PTHR42865:SF7">
    <property type="entry name" value="PROTON_GLUTAMATE-ASPARTATE SYMPORTER"/>
    <property type="match status" value="1"/>
</dbReference>
<dbReference type="GO" id="GO:0005886">
    <property type="term" value="C:plasma membrane"/>
    <property type="evidence" value="ECO:0007669"/>
    <property type="project" value="UniProtKB-SubCell"/>
</dbReference>
<sequence length="412" mass="44522">MTKNNFLKNYGSSLILLSGLVVGCLLGVIFGPKIQIVKPLGDIFLNLLFIAVVPLIFFTIANSIANIESKETKMGKLFLVTIFVFILTVVIAAILTTIGVFLFPIPQPAIPLQKVNTEEVSNLGDQITSMLTVDNFYKLLSKGNMLALMIFSALMGFAIRKSGEKGQAFKAFIQSGNEVMTQFLGLIMKIAPFGLGAYMATQISTLGPQMFGIYGHALAIYHGVGIIYMLVFFSLYAFIWGGRKMIRIYWKNNIIPTITAVGTCSSIASIPINLEAAEKMGISPFIRNIVITLGGVLHKEGSSISSIIKIATVFAVLHKPYTGMDTITSAILITIIVSMVEGGVPNGGYLGEILFISVYKLPAETLTVAMAIGTLVDPFATILNVTGDTASGMLISRIMDGKRKYTDKELAN</sequence>
<accession>A0A5P2G1U2</accession>
<evidence type="ECO:0000313" key="8">
    <source>
        <dbReference type="EMBL" id="QES89776.1"/>
    </source>
</evidence>
<evidence type="ECO:0000256" key="7">
    <source>
        <dbReference type="SAM" id="Phobius"/>
    </source>
</evidence>
<dbReference type="Pfam" id="PF00375">
    <property type="entry name" value="SDF"/>
    <property type="match status" value="1"/>
</dbReference>
<keyword evidence="4 7" id="KW-0812">Transmembrane</keyword>
<evidence type="ECO:0000256" key="4">
    <source>
        <dbReference type="ARBA" id="ARBA00022692"/>
    </source>
</evidence>
<dbReference type="Proteomes" id="UP000292424">
    <property type="component" value="Chromosome"/>
</dbReference>
<dbReference type="PRINTS" id="PR00173">
    <property type="entry name" value="EDTRNSPORT"/>
</dbReference>
<comment type="subcellular location">
    <subcellularLocation>
        <location evidence="1">Cell membrane</location>
        <topology evidence="1">Multi-pass membrane protein</topology>
    </subcellularLocation>
</comment>
<feature type="transmembrane region" description="Helical" evidence="7">
    <location>
        <begin position="43"/>
        <end position="65"/>
    </location>
</feature>
<proteinExistence type="predicted"/>
<gene>
    <name evidence="8" type="ORF">E0W69_014280</name>
</gene>
<dbReference type="GO" id="GO:0015293">
    <property type="term" value="F:symporter activity"/>
    <property type="evidence" value="ECO:0007669"/>
    <property type="project" value="UniProtKB-KW"/>
</dbReference>
<feature type="transmembrane region" description="Helical" evidence="7">
    <location>
        <begin position="77"/>
        <end position="103"/>
    </location>
</feature>
<evidence type="ECO:0000256" key="2">
    <source>
        <dbReference type="ARBA" id="ARBA00022448"/>
    </source>
</evidence>
<feature type="transmembrane region" description="Helical" evidence="7">
    <location>
        <begin position="139"/>
        <end position="159"/>
    </location>
</feature>
<keyword evidence="2" id="KW-0813">Transport</keyword>
<name>A0A5P2G1U2_9BACT</name>
<dbReference type="EMBL" id="CP044016">
    <property type="protein sequence ID" value="QES89776.1"/>
    <property type="molecule type" value="Genomic_DNA"/>
</dbReference>
<reference evidence="8 9" key="1">
    <citation type="submission" date="2019-09" db="EMBL/GenBank/DDBJ databases">
        <title>Complete genome sequence of Arachidicoccus sp. B3-10 isolated from apple orchard soil.</title>
        <authorList>
            <person name="Kim H.S."/>
            <person name="Han K.-I."/>
            <person name="Suh M.K."/>
            <person name="Lee K.C."/>
            <person name="Eom M.K."/>
            <person name="Kim J.-S."/>
            <person name="Kang S.W."/>
            <person name="Sin Y."/>
            <person name="Lee J.-S."/>
        </authorList>
    </citation>
    <scope>NUCLEOTIDE SEQUENCE [LARGE SCALE GENOMIC DNA]</scope>
    <source>
        <strain evidence="8 9">B3-10</strain>
    </source>
</reference>
<dbReference type="PANTHER" id="PTHR42865">
    <property type="entry name" value="PROTON/GLUTAMATE-ASPARTATE SYMPORTER"/>
    <property type="match status" value="1"/>
</dbReference>
<dbReference type="SUPFAM" id="SSF118215">
    <property type="entry name" value="Proton glutamate symport protein"/>
    <property type="match status" value="1"/>
</dbReference>
<keyword evidence="5 7" id="KW-1133">Transmembrane helix</keyword>
<feature type="transmembrane region" description="Helical" evidence="7">
    <location>
        <begin position="220"/>
        <end position="241"/>
    </location>
</feature>
<evidence type="ECO:0000313" key="9">
    <source>
        <dbReference type="Proteomes" id="UP000292424"/>
    </source>
</evidence>
<dbReference type="Gene3D" id="1.10.3860.10">
    <property type="entry name" value="Sodium:dicarboxylate symporter"/>
    <property type="match status" value="1"/>
</dbReference>
<dbReference type="KEGG" id="arac:E0W69_014280"/>
<dbReference type="AlphaFoldDB" id="A0A5P2G1U2"/>
<keyword evidence="3" id="KW-1003">Cell membrane</keyword>
<feature type="transmembrane region" description="Helical" evidence="7">
    <location>
        <begin position="12"/>
        <end position="31"/>
    </location>
</feature>
<organism evidence="8 9">
    <name type="scientific">Rhizosphaericola mali</name>
    <dbReference type="NCBI Taxonomy" id="2545455"/>
    <lineage>
        <taxon>Bacteria</taxon>
        <taxon>Pseudomonadati</taxon>
        <taxon>Bacteroidota</taxon>
        <taxon>Chitinophagia</taxon>
        <taxon>Chitinophagales</taxon>
        <taxon>Chitinophagaceae</taxon>
        <taxon>Rhizosphaericola</taxon>
    </lineage>
</organism>